<evidence type="ECO:0000256" key="2">
    <source>
        <dbReference type="ARBA" id="ARBA00023015"/>
    </source>
</evidence>
<keyword evidence="4" id="KW-0804">Transcription</keyword>
<dbReference type="InterPro" id="IPR013325">
    <property type="entry name" value="RNA_pol_sigma_r2"/>
</dbReference>
<dbReference type="AlphaFoldDB" id="A0A517TAI5"/>
<dbReference type="Gene3D" id="1.10.10.10">
    <property type="entry name" value="Winged helix-like DNA-binding domain superfamily/Winged helix DNA-binding domain"/>
    <property type="match status" value="1"/>
</dbReference>
<proteinExistence type="inferred from homology"/>
<dbReference type="InterPro" id="IPR007627">
    <property type="entry name" value="RNA_pol_sigma70_r2"/>
</dbReference>
<gene>
    <name evidence="6" type="primary">sigG</name>
    <name evidence="6" type="ORF">V22_26440</name>
</gene>
<dbReference type="KEGG" id="chya:V22_26440"/>
<evidence type="ECO:0000256" key="4">
    <source>
        <dbReference type="ARBA" id="ARBA00023163"/>
    </source>
</evidence>
<dbReference type="Gene3D" id="1.10.1740.10">
    <property type="match status" value="1"/>
</dbReference>
<dbReference type="InterPro" id="IPR036388">
    <property type="entry name" value="WH-like_DNA-bd_sf"/>
</dbReference>
<dbReference type="PANTHER" id="PTHR43133:SF51">
    <property type="entry name" value="RNA POLYMERASE SIGMA FACTOR"/>
    <property type="match status" value="1"/>
</dbReference>
<dbReference type="NCBIfam" id="TIGR02937">
    <property type="entry name" value="sigma70-ECF"/>
    <property type="match status" value="1"/>
</dbReference>
<keyword evidence="7" id="KW-1185">Reference proteome</keyword>
<keyword evidence="2" id="KW-0805">Transcription regulation</keyword>
<dbReference type="RefSeq" id="WP_145263346.1">
    <property type="nucleotide sequence ID" value="NZ_CP036316.1"/>
</dbReference>
<sequence length="188" mass="21819">MSFEGETAISQFSGAADSDRIEFLQKLADEFPAMRRTVVGMVGDLNDADDVLQSTCLKLWKNYSQLERKDSFRSWACKAASREAINFLSSKRRRSKRVLSTAAIENLVKCREGAREFLEMRLETLNECIATLNETDQQLVRDVYTRERKIQLLAEKYCTPAKTIYTRLSRLRQKLFDCVNRKLDLSWK</sequence>
<protein>
    <submittedName>
        <fullName evidence="6">ECF RNA polymerase sigma factor SigG</fullName>
    </submittedName>
</protein>
<evidence type="ECO:0000313" key="6">
    <source>
        <dbReference type="EMBL" id="QDT65391.1"/>
    </source>
</evidence>
<reference evidence="6 7" key="1">
    <citation type="submission" date="2019-02" db="EMBL/GenBank/DDBJ databases">
        <title>Deep-cultivation of Planctomycetes and their phenomic and genomic characterization uncovers novel biology.</title>
        <authorList>
            <person name="Wiegand S."/>
            <person name="Jogler M."/>
            <person name="Boedeker C."/>
            <person name="Pinto D."/>
            <person name="Vollmers J."/>
            <person name="Rivas-Marin E."/>
            <person name="Kohn T."/>
            <person name="Peeters S.H."/>
            <person name="Heuer A."/>
            <person name="Rast P."/>
            <person name="Oberbeckmann S."/>
            <person name="Bunk B."/>
            <person name="Jeske O."/>
            <person name="Meyerdierks A."/>
            <person name="Storesund J.E."/>
            <person name="Kallscheuer N."/>
            <person name="Luecker S."/>
            <person name="Lage O.M."/>
            <person name="Pohl T."/>
            <person name="Merkel B.J."/>
            <person name="Hornburger P."/>
            <person name="Mueller R.-W."/>
            <person name="Bruemmer F."/>
            <person name="Labrenz M."/>
            <person name="Spormann A.M."/>
            <person name="Op den Camp H."/>
            <person name="Overmann J."/>
            <person name="Amann R."/>
            <person name="Jetten M.S.M."/>
            <person name="Mascher T."/>
            <person name="Medema M.H."/>
            <person name="Devos D.P."/>
            <person name="Kaster A.-K."/>
            <person name="Ovreas L."/>
            <person name="Rohde M."/>
            <person name="Galperin M.Y."/>
            <person name="Jogler C."/>
        </authorList>
    </citation>
    <scope>NUCLEOTIDE SEQUENCE [LARGE SCALE GENOMIC DNA]</scope>
    <source>
        <strain evidence="6 7">V22</strain>
    </source>
</reference>
<dbReference type="GO" id="GO:0016987">
    <property type="term" value="F:sigma factor activity"/>
    <property type="evidence" value="ECO:0007669"/>
    <property type="project" value="UniProtKB-KW"/>
</dbReference>
<dbReference type="EMBL" id="CP036316">
    <property type="protein sequence ID" value="QDT65391.1"/>
    <property type="molecule type" value="Genomic_DNA"/>
</dbReference>
<organism evidence="6 7">
    <name type="scientific">Calycomorphotria hydatis</name>
    <dbReference type="NCBI Taxonomy" id="2528027"/>
    <lineage>
        <taxon>Bacteria</taxon>
        <taxon>Pseudomonadati</taxon>
        <taxon>Planctomycetota</taxon>
        <taxon>Planctomycetia</taxon>
        <taxon>Planctomycetales</taxon>
        <taxon>Planctomycetaceae</taxon>
        <taxon>Calycomorphotria</taxon>
    </lineage>
</organism>
<dbReference type="SUPFAM" id="SSF88946">
    <property type="entry name" value="Sigma2 domain of RNA polymerase sigma factors"/>
    <property type="match status" value="1"/>
</dbReference>
<dbReference type="Pfam" id="PF04542">
    <property type="entry name" value="Sigma70_r2"/>
    <property type="match status" value="1"/>
</dbReference>
<evidence type="ECO:0000259" key="5">
    <source>
        <dbReference type="Pfam" id="PF04542"/>
    </source>
</evidence>
<dbReference type="Proteomes" id="UP000319976">
    <property type="component" value="Chromosome"/>
</dbReference>
<feature type="domain" description="RNA polymerase sigma-70 region 2" evidence="5">
    <location>
        <begin position="32"/>
        <end position="94"/>
    </location>
</feature>
<dbReference type="InterPro" id="IPR014284">
    <property type="entry name" value="RNA_pol_sigma-70_dom"/>
</dbReference>
<evidence type="ECO:0000313" key="7">
    <source>
        <dbReference type="Proteomes" id="UP000319976"/>
    </source>
</evidence>
<dbReference type="PANTHER" id="PTHR43133">
    <property type="entry name" value="RNA POLYMERASE ECF-TYPE SIGMA FACTO"/>
    <property type="match status" value="1"/>
</dbReference>
<comment type="similarity">
    <text evidence="1">Belongs to the sigma-70 factor family. ECF subfamily.</text>
</comment>
<dbReference type="OrthoDB" id="9780326at2"/>
<name>A0A517TAI5_9PLAN</name>
<dbReference type="SUPFAM" id="SSF88659">
    <property type="entry name" value="Sigma3 and sigma4 domains of RNA polymerase sigma factors"/>
    <property type="match status" value="1"/>
</dbReference>
<evidence type="ECO:0000256" key="3">
    <source>
        <dbReference type="ARBA" id="ARBA00023082"/>
    </source>
</evidence>
<dbReference type="InterPro" id="IPR013324">
    <property type="entry name" value="RNA_pol_sigma_r3/r4-like"/>
</dbReference>
<dbReference type="InterPro" id="IPR039425">
    <property type="entry name" value="RNA_pol_sigma-70-like"/>
</dbReference>
<accession>A0A517TAI5</accession>
<dbReference type="GO" id="GO:0006352">
    <property type="term" value="P:DNA-templated transcription initiation"/>
    <property type="evidence" value="ECO:0007669"/>
    <property type="project" value="InterPro"/>
</dbReference>
<keyword evidence="3" id="KW-0731">Sigma factor</keyword>
<evidence type="ECO:0000256" key="1">
    <source>
        <dbReference type="ARBA" id="ARBA00010641"/>
    </source>
</evidence>